<evidence type="ECO:0000256" key="1">
    <source>
        <dbReference type="SAM" id="MobiDB-lite"/>
    </source>
</evidence>
<feature type="region of interest" description="Disordered" evidence="1">
    <location>
        <begin position="14"/>
        <end position="33"/>
    </location>
</feature>
<name>A0A918IBA8_9ACTN</name>
<reference evidence="2" key="1">
    <citation type="journal article" date="2014" name="Int. J. Syst. Evol. Microbiol.">
        <title>Complete genome sequence of Corynebacterium casei LMG S-19264T (=DSM 44701T), isolated from a smear-ripened cheese.</title>
        <authorList>
            <consortium name="US DOE Joint Genome Institute (JGI-PGF)"/>
            <person name="Walter F."/>
            <person name="Albersmeier A."/>
            <person name="Kalinowski J."/>
            <person name="Ruckert C."/>
        </authorList>
    </citation>
    <scope>NUCLEOTIDE SEQUENCE</scope>
    <source>
        <strain evidence="2">JCM 4369</strain>
    </source>
</reference>
<evidence type="ECO:0000313" key="2">
    <source>
        <dbReference type="EMBL" id="GGU97718.1"/>
    </source>
</evidence>
<keyword evidence="3" id="KW-1185">Reference proteome</keyword>
<dbReference type="AlphaFoldDB" id="A0A918IBA8"/>
<reference evidence="2" key="2">
    <citation type="submission" date="2020-09" db="EMBL/GenBank/DDBJ databases">
        <authorList>
            <person name="Sun Q."/>
            <person name="Ohkuma M."/>
        </authorList>
    </citation>
    <scope>NUCLEOTIDE SEQUENCE</scope>
    <source>
        <strain evidence="2">JCM 4369</strain>
    </source>
</reference>
<proteinExistence type="predicted"/>
<accession>A0A918IBA8</accession>
<evidence type="ECO:0000313" key="3">
    <source>
        <dbReference type="Proteomes" id="UP000618795"/>
    </source>
</evidence>
<gene>
    <name evidence="2" type="ORF">GCM10010260_37070</name>
</gene>
<protein>
    <submittedName>
        <fullName evidence="2">Uncharacterized protein</fullName>
    </submittedName>
</protein>
<dbReference type="Proteomes" id="UP000618795">
    <property type="component" value="Unassembled WGS sequence"/>
</dbReference>
<comment type="caution">
    <text evidence="2">The sequence shown here is derived from an EMBL/GenBank/DDBJ whole genome shotgun (WGS) entry which is preliminary data.</text>
</comment>
<sequence>MPVPVADPTALIVGPAADWTPAPEPPGSPTEEPAEAARYTLLATLGEPSPHLRLSQPHMAVPALLGAAGPDPLRAALDAVYAGITAYGDNYPALLREIWTVCDATRA</sequence>
<dbReference type="RefSeq" id="WP_229854185.1">
    <property type="nucleotide sequence ID" value="NZ_BMTD01000007.1"/>
</dbReference>
<organism evidence="2 3">
    <name type="scientific">Streptomyces filipinensis</name>
    <dbReference type="NCBI Taxonomy" id="66887"/>
    <lineage>
        <taxon>Bacteria</taxon>
        <taxon>Bacillati</taxon>
        <taxon>Actinomycetota</taxon>
        <taxon>Actinomycetes</taxon>
        <taxon>Kitasatosporales</taxon>
        <taxon>Streptomycetaceae</taxon>
        <taxon>Streptomyces</taxon>
    </lineage>
</organism>
<dbReference type="EMBL" id="BMTD01000007">
    <property type="protein sequence ID" value="GGU97718.1"/>
    <property type="molecule type" value="Genomic_DNA"/>
</dbReference>